<evidence type="ECO:0000313" key="4">
    <source>
        <dbReference type="EMBL" id="GHD53406.1"/>
    </source>
</evidence>
<evidence type="ECO:0000259" key="3">
    <source>
        <dbReference type="Pfam" id="PF16861"/>
    </source>
</evidence>
<dbReference type="Pfam" id="PF16861">
    <property type="entry name" value="Carbam_trans_C"/>
    <property type="match status" value="1"/>
</dbReference>
<evidence type="ECO:0008006" key="6">
    <source>
        <dbReference type="Google" id="ProtNLM"/>
    </source>
</evidence>
<keyword evidence="5" id="KW-1185">Reference proteome</keyword>
<dbReference type="Gene3D" id="3.90.870.20">
    <property type="entry name" value="Carbamoyltransferase, C-terminal domain"/>
    <property type="match status" value="1"/>
</dbReference>
<comment type="similarity">
    <text evidence="1">Belongs to the NodU/CmcH family.</text>
</comment>
<dbReference type="PANTHER" id="PTHR34847:SF1">
    <property type="entry name" value="NODULATION PROTEIN U"/>
    <property type="match status" value="1"/>
</dbReference>
<comment type="caution">
    <text evidence="4">The sequence shown here is derived from an EMBL/GenBank/DDBJ whole genome shotgun (WGS) entry which is preliminary data.</text>
</comment>
<accession>A0A918XSV5</accession>
<feature type="domain" description="Carbamoyltransferase" evidence="2">
    <location>
        <begin position="195"/>
        <end position="437"/>
    </location>
</feature>
<dbReference type="AlphaFoldDB" id="A0A918XSV5"/>
<reference evidence="4" key="1">
    <citation type="journal article" date="2014" name="Int. J. Syst. Evol. Microbiol.">
        <title>Complete genome sequence of Corynebacterium casei LMG S-19264T (=DSM 44701T), isolated from a smear-ripened cheese.</title>
        <authorList>
            <consortium name="US DOE Joint Genome Institute (JGI-PGF)"/>
            <person name="Walter F."/>
            <person name="Albersmeier A."/>
            <person name="Kalinowski J."/>
            <person name="Ruckert C."/>
        </authorList>
    </citation>
    <scope>NUCLEOTIDE SEQUENCE</scope>
    <source>
        <strain evidence="4">KCTC 42651</strain>
    </source>
</reference>
<gene>
    <name evidence="4" type="ORF">GCM10017083_30070</name>
</gene>
<sequence length="663" mass="71193">MLCIGLSVAHDAGVAVVEDGAVRGLVQRERVERHKRCALMTADFLSETLARFGIAWADVDTVAIATTQAWPYLFVDPDRFRFEYDETVADSLPVAGPVRAAMARSCRITTGWDRARRAAGQIQRGSYGEYIKDDLGALDVERGVLWCREWPYHPKWWMEPGDGSALPDWCGQVPKVRGTRFGYMPVRVTLDGVSKPGLLVPHHLAHAAYAFYQSDAERAAVYTIDNGDTAHRDTGYTGGIYALGEGTRLVPIGPTFAIQGHLYQRTAENLGLGSGAGAGKLMGLAPYGRQRFADRSGIGNAFRVFGEDYAFGRKAARDAVLAPLHGRAAKLCRLMYDDPYALIEGVDPDALGSSALRRLSVDLAAGAQWIFEENALQDARDFASALSAAGLAAPVLCLGGGGALNCPANTLIHDQGPFREVLVPPACDDSGLPVGAAQAVVHDVFGIARESQGHAGSASAYRGMAYTRADLDRALAAHGEDLVVEDRVDAAADAGRAVAAGAIVGWFEGRSEIGPRALGHRSLLADPRPAANWRRVNELKRREAWRPFAPAVLKERAGDWFRGGPSNSPHMLFTAQVKGDRLPAITHVDGSARVQTVADDAGEFRRVVEAFDAETGVPVVLNTSFNGPGEPIVETPEDALRFLATTEVDAVYVDGVKVTRRGG</sequence>
<dbReference type="Proteomes" id="UP000630353">
    <property type="component" value="Unassembled WGS sequence"/>
</dbReference>
<dbReference type="InterPro" id="IPR031730">
    <property type="entry name" value="Carbam_trans_C"/>
</dbReference>
<dbReference type="GO" id="GO:0003824">
    <property type="term" value="F:catalytic activity"/>
    <property type="evidence" value="ECO:0007669"/>
    <property type="project" value="InterPro"/>
</dbReference>
<dbReference type="InterPro" id="IPR038152">
    <property type="entry name" value="Carbam_trans_C_sf"/>
</dbReference>
<protein>
    <recommendedName>
        <fullName evidence="6">Carbamoyltransferase</fullName>
    </recommendedName>
</protein>
<dbReference type="PANTHER" id="PTHR34847">
    <property type="entry name" value="NODULATION PROTEIN U"/>
    <property type="match status" value="1"/>
</dbReference>
<evidence type="ECO:0000259" key="2">
    <source>
        <dbReference type="Pfam" id="PF02543"/>
    </source>
</evidence>
<dbReference type="Pfam" id="PF02543">
    <property type="entry name" value="Carbam_trans_N"/>
    <property type="match status" value="1"/>
</dbReference>
<feature type="domain" description="Carbamoyltransferase C-terminal" evidence="3">
    <location>
        <begin position="497"/>
        <end position="659"/>
    </location>
</feature>
<dbReference type="CDD" id="cd24033">
    <property type="entry name" value="ASKHA_NBD_NodU_CmcH-like_N"/>
    <property type="match status" value="1"/>
</dbReference>
<dbReference type="Gene3D" id="3.30.420.40">
    <property type="match status" value="2"/>
</dbReference>
<evidence type="ECO:0000313" key="5">
    <source>
        <dbReference type="Proteomes" id="UP000630353"/>
    </source>
</evidence>
<proteinExistence type="inferred from homology"/>
<name>A0A918XSV5_9PROT</name>
<dbReference type="InterPro" id="IPR051338">
    <property type="entry name" value="NodU/CmcH_Carbamoyltrnsfr"/>
</dbReference>
<organism evidence="4 5">
    <name type="scientific">Thalassobaculum fulvum</name>
    <dbReference type="NCBI Taxonomy" id="1633335"/>
    <lineage>
        <taxon>Bacteria</taxon>
        <taxon>Pseudomonadati</taxon>
        <taxon>Pseudomonadota</taxon>
        <taxon>Alphaproteobacteria</taxon>
        <taxon>Rhodospirillales</taxon>
        <taxon>Thalassobaculaceae</taxon>
        <taxon>Thalassobaculum</taxon>
    </lineage>
</organism>
<reference evidence="4" key="2">
    <citation type="submission" date="2020-09" db="EMBL/GenBank/DDBJ databases">
        <authorList>
            <person name="Sun Q."/>
            <person name="Kim S."/>
        </authorList>
    </citation>
    <scope>NUCLEOTIDE SEQUENCE</scope>
    <source>
        <strain evidence="4">KCTC 42651</strain>
    </source>
</reference>
<dbReference type="EMBL" id="BMZS01000006">
    <property type="protein sequence ID" value="GHD53406.1"/>
    <property type="molecule type" value="Genomic_DNA"/>
</dbReference>
<dbReference type="InterPro" id="IPR003696">
    <property type="entry name" value="Carbtransf_dom"/>
</dbReference>
<evidence type="ECO:0000256" key="1">
    <source>
        <dbReference type="ARBA" id="ARBA00006129"/>
    </source>
</evidence>
<dbReference type="RefSeq" id="WP_189990981.1">
    <property type="nucleotide sequence ID" value="NZ_BMZS01000006.1"/>
</dbReference>